<dbReference type="AlphaFoldDB" id="K5CHA5"/>
<accession>K5CHA5</accession>
<dbReference type="EMBL" id="AMCW01000030">
    <property type="protein sequence ID" value="EKK03395.1"/>
    <property type="molecule type" value="Genomic_DNA"/>
</dbReference>
<comment type="caution">
    <text evidence="1">The sequence shown here is derived from an EMBL/GenBank/DDBJ whole genome shotgun (WGS) entry which is preliminary data.</text>
</comment>
<protein>
    <submittedName>
        <fullName evidence="1">Uncharacterized protein</fullName>
    </submittedName>
</protein>
<organism evidence="1 2">
    <name type="scientific">Rhodopirellula baltica SH28</name>
    <dbReference type="NCBI Taxonomy" id="993517"/>
    <lineage>
        <taxon>Bacteria</taxon>
        <taxon>Pseudomonadati</taxon>
        <taxon>Planctomycetota</taxon>
        <taxon>Planctomycetia</taxon>
        <taxon>Pirellulales</taxon>
        <taxon>Pirellulaceae</taxon>
        <taxon>Rhodopirellula</taxon>
    </lineage>
</organism>
<evidence type="ECO:0000313" key="1">
    <source>
        <dbReference type="EMBL" id="EKK03395.1"/>
    </source>
</evidence>
<dbReference type="Proteomes" id="UP000007993">
    <property type="component" value="Unassembled WGS sequence"/>
</dbReference>
<proteinExistence type="predicted"/>
<evidence type="ECO:0000313" key="2">
    <source>
        <dbReference type="Proteomes" id="UP000007993"/>
    </source>
</evidence>
<gene>
    <name evidence="1" type="ORF">RBSH_01314</name>
</gene>
<name>K5CHA5_RHOBT</name>
<dbReference type="PATRIC" id="fig|993517.3.peg.1434"/>
<reference evidence="1 2" key="1">
    <citation type="journal article" date="2013" name="Mar. Genomics">
        <title>Expression of sulfatases in Rhodopirellula baltica and the diversity of sulfatases in the genus Rhodopirellula.</title>
        <authorList>
            <person name="Wegner C.E."/>
            <person name="Richter-Heitmann T."/>
            <person name="Klindworth A."/>
            <person name="Klockow C."/>
            <person name="Richter M."/>
            <person name="Achstetter T."/>
            <person name="Glockner F.O."/>
            <person name="Harder J."/>
        </authorList>
    </citation>
    <scope>NUCLEOTIDE SEQUENCE [LARGE SCALE GENOMIC DNA]</scope>
    <source>
        <strain evidence="1 2">SH28</strain>
    </source>
</reference>
<sequence length="41" mass="4765">MVVNQPEAEFLDRILLGRPWKPERSFHNDNRAARSAATYAH</sequence>